<evidence type="ECO:0000313" key="2">
    <source>
        <dbReference type="Proteomes" id="UP000193061"/>
    </source>
</evidence>
<accession>A0A1X7A4G2</accession>
<dbReference type="EMBL" id="FWFX01000016">
    <property type="protein sequence ID" value="SLN70292.1"/>
    <property type="molecule type" value="Genomic_DNA"/>
</dbReference>
<organism evidence="1 2">
    <name type="scientific">Roseovarius albus</name>
    <dbReference type="NCBI Taxonomy" id="1247867"/>
    <lineage>
        <taxon>Bacteria</taxon>
        <taxon>Pseudomonadati</taxon>
        <taxon>Pseudomonadota</taxon>
        <taxon>Alphaproteobacteria</taxon>
        <taxon>Rhodobacterales</taxon>
        <taxon>Roseobacteraceae</taxon>
        <taxon>Roseovarius</taxon>
    </lineage>
</organism>
<keyword evidence="2" id="KW-1185">Reference proteome</keyword>
<dbReference type="Proteomes" id="UP000193061">
    <property type="component" value="Unassembled WGS sequence"/>
</dbReference>
<sequence>MKFRHKVHAARQDGGVFVDIRENYYDREMADWAVLSPEDAMMLKHQLDSALNELGYHDSSPINSKEL</sequence>
<name>A0A1X7A4G2_9RHOB</name>
<dbReference type="AlphaFoldDB" id="A0A1X7A4G2"/>
<evidence type="ECO:0000313" key="1">
    <source>
        <dbReference type="EMBL" id="SLN70292.1"/>
    </source>
</evidence>
<protein>
    <submittedName>
        <fullName evidence="1">Uncharacterized protein</fullName>
    </submittedName>
</protein>
<proteinExistence type="predicted"/>
<dbReference type="RefSeq" id="WP_085807493.1">
    <property type="nucleotide sequence ID" value="NZ_FWFX01000016.1"/>
</dbReference>
<gene>
    <name evidence="1" type="ORF">ROA7450_03836</name>
</gene>
<reference evidence="1 2" key="1">
    <citation type="submission" date="2017-03" db="EMBL/GenBank/DDBJ databases">
        <authorList>
            <person name="Afonso C.L."/>
            <person name="Miller P.J."/>
            <person name="Scott M.A."/>
            <person name="Spackman E."/>
            <person name="Goraichik I."/>
            <person name="Dimitrov K.M."/>
            <person name="Suarez D.L."/>
            <person name="Swayne D.E."/>
        </authorList>
    </citation>
    <scope>NUCLEOTIDE SEQUENCE [LARGE SCALE GENOMIC DNA]</scope>
    <source>
        <strain evidence="1 2">CECT 7450</strain>
    </source>
</reference>